<keyword evidence="5" id="KW-0472">Membrane</keyword>
<evidence type="ECO:0000313" key="8">
    <source>
        <dbReference type="Proteomes" id="UP000782241"/>
    </source>
</evidence>
<feature type="signal peptide" evidence="6">
    <location>
        <begin position="1"/>
        <end position="23"/>
    </location>
</feature>
<feature type="repeat" description="ANK" evidence="3">
    <location>
        <begin position="1153"/>
        <end position="1185"/>
    </location>
</feature>
<reference evidence="7" key="1">
    <citation type="submission" date="2021-04" db="EMBL/GenBank/DDBJ databases">
        <title>Draft genome of Fusarium avenaceum strain F156N33, isolated from an atmospheric sample in Virginia.</title>
        <authorList>
            <person name="Yang S."/>
            <person name="Vinatzer B.A."/>
            <person name="Coleman J."/>
        </authorList>
    </citation>
    <scope>NUCLEOTIDE SEQUENCE</scope>
    <source>
        <strain evidence="7">F156N33</strain>
    </source>
</reference>
<evidence type="ECO:0000256" key="6">
    <source>
        <dbReference type="SAM" id="SignalP"/>
    </source>
</evidence>
<feature type="compositionally biased region" description="Basic and acidic residues" evidence="4">
    <location>
        <begin position="553"/>
        <end position="586"/>
    </location>
</feature>
<keyword evidence="1" id="KW-0677">Repeat</keyword>
<protein>
    <recommendedName>
        <fullName evidence="9">Ankyrin repeat protein</fullName>
    </recommendedName>
</protein>
<dbReference type="PROSITE" id="PS50088">
    <property type="entry name" value="ANK_REPEAT"/>
    <property type="match status" value="2"/>
</dbReference>
<feature type="compositionally biased region" description="Acidic residues" evidence="4">
    <location>
        <begin position="606"/>
        <end position="615"/>
    </location>
</feature>
<gene>
    <name evidence="7" type="ORF">KAF25_009593</name>
</gene>
<evidence type="ECO:0000256" key="5">
    <source>
        <dbReference type="SAM" id="Phobius"/>
    </source>
</evidence>
<dbReference type="PANTHER" id="PTHR24171">
    <property type="entry name" value="ANKYRIN REPEAT DOMAIN-CONTAINING PROTEIN 39-RELATED"/>
    <property type="match status" value="1"/>
</dbReference>
<evidence type="ECO:0000256" key="4">
    <source>
        <dbReference type="SAM" id="MobiDB-lite"/>
    </source>
</evidence>
<dbReference type="EMBL" id="JAGPUO010000001">
    <property type="protein sequence ID" value="KAG5665468.1"/>
    <property type="molecule type" value="Genomic_DNA"/>
</dbReference>
<evidence type="ECO:0000256" key="2">
    <source>
        <dbReference type="ARBA" id="ARBA00023043"/>
    </source>
</evidence>
<feature type="transmembrane region" description="Helical" evidence="5">
    <location>
        <begin position="276"/>
        <end position="299"/>
    </location>
</feature>
<feature type="compositionally biased region" description="Basic and acidic residues" evidence="4">
    <location>
        <begin position="505"/>
        <end position="515"/>
    </location>
</feature>
<feature type="transmembrane region" description="Helical" evidence="5">
    <location>
        <begin position="426"/>
        <end position="446"/>
    </location>
</feature>
<evidence type="ECO:0008006" key="9">
    <source>
        <dbReference type="Google" id="ProtNLM"/>
    </source>
</evidence>
<feature type="transmembrane region" description="Helical" evidence="5">
    <location>
        <begin position="64"/>
        <end position="85"/>
    </location>
</feature>
<feature type="compositionally biased region" description="Acidic residues" evidence="4">
    <location>
        <begin position="539"/>
        <end position="552"/>
    </location>
</feature>
<name>A0A9P7HC01_9HYPO</name>
<proteinExistence type="predicted"/>
<dbReference type="PROSITE" id="PS51257">
    <property type="entry name" value="PROKAR_LIPOPROTEIN"/>
    <property type="match status" value="1"/>
</dbReference>
<dbReference type="PROSITE" id="PS50297">
    <property type="entry name" value="ANK_REP_REGION"/>
    <property type="match status" value="2"/>
</dbReference>
<dbReference type="SMART" id="SM00248">
    <property type="entry name" value="ANK"/>
    <property type="match status" value="4"/>
</dbReference>
<feature type="repeat" description="ANK" evidence="3">
    <location>
        <begin position="1120"/>
        <end position="1152"/>
    </location>
</feature>
<dbReference type="Pfam" id="PF12796">
    <property type="entry name" value="Ank_2"/>
    <property type="match status" value="1"/>
</dbReference>
<keyword evidence="5" id="KW-1133">Transmembrane helix</keyword>
<feature type="chain" id="PRO_5040393443" description="Ankyrin repeat protein" evidence="6">
    <location>
        <begin position="24"/>
        <end position="1255"/>
    </location>
</feature>
<evidence type="ECO:0000313" key="7">
    <source>
        <dbReference type="EMBL" id="KAG5665468.1"/>
    </source>
</evidence>
<dbReference type="SUPFAM" id="SSF48403">
    <property type="entry name" value="Ankyrin repeat"/>
    <property type="match status" value="1"/>
</dbReference>
<evidence type="ECO:0000256" key="3">
    <source>
        <dbReference type="PROSITE-ProRule" id="PRU00023"/>
    </source>
</evidence>
<accession>A0A9P7HC01</accession>
<feature type="compositionally biased region" description="Polar residues" evidence="4">
    <location>
        <begin position="626"/>
        <end position="635"/>
    </location>
</feature>
<dbReference type="Proteomes" id="UP000782241">
    <property type="component" value="Unassembled WGS sequence"/>
</dbReference>
<keyword evidence="6" id="KW-0732">Signal</keyword>
<organism evidence="7 8">
    <name type="scientific">Fusarium avenaceum</name>
    <dbReference type="NCBI Taxonomy" id="40199"/>
    <lineage>
        <taxon>Eukaryota</taxon>
        <taxon>Fungi</taxon>
        <taxon>Dikarya</taxon>
        <taxon>Ascomycota</taxon>
        <taxon>Pezizomycotina</taxon>
        <taxon>Sordariomycetes</taxon>
        <taxon>Hypocreomycetidae</taxon>
        <taxon>Hypocreales</taxon>
        <taxon>Nectriaceae</taxon>
        <taxon>Fusarium</taxon>
        <taxon>Fusarium tricinctum species complex</taxon>
    </lineage>
</organism>
<dbReference type="InterPro" id="IPR002110">
    <property type="entry name" value="Ankyrin_rpt"/>
</dbReference>
<keyword evidence="5" id="KW-0812">Transmembrane</keyword>
<feature type="transmembrane region" description="Helical" evidence="5">
    <location>
        <begin position="236"/>
        <end position="256"/>
    </location>
</feature>
<sequence length="1255" mass="139445">MKPNQTLPWFLAIFTFFILGCLAAEFGDDFANNLFTDLAPLIALFGEIVTMQYMSQATGWADSFTLAMAPLGILTIVVSAIRVGGPSWLKAIIGRARENLAAAEVELMSSTSEDVCEVWNGSEIVRSLGSPPVREFIILLPKSRHHFDYPIGLFEFDLQTIKQAVEDGHLTTCKESGDSEKGTSICSSKGNAEEIDLDNLDPASDFGTLPIIIIYNESNSAPNISLNVHPQKRAEIRIAAVIGTFLQLGVLIYAGFATYHHALRFPKEENLPVSNYAFPCTATGTILLVTGLLLCADVVEKRTAEKSRKPRAGYEAFPIWVQRQATVGDQVFKSFGILSNTPRKEVLTSRRNTLSKTPNGVSLVDRIVIVVSYLPLQIVELFKRVVDKKTSSFTESSVQSSKTTLGAFLSISGYVVQFVGLRDMHWSVSIVQLGAVVFMTAARAALRRGLAVPPQARSLVQDFELEWLASIISGTDGRRWGVPESDSKYRINWVVLGDEGVQLHSPEDTRDRPEDYVCSSNKQDQGGGQADVINGNDREIEEIEKMEEDTEDSSEHGSHNCSENHSEEESRKKSKGKSPENPEKSRSGRQNDIGTYGEAYSNVESDNGEDVDTSDDTGVAYGQGSGTVTESENGGYTDTVCSNAQTVMILRSQFAKFTGWRSPVFAEADCLSRAIEVVMNTLFLKSSLEHFKWHLRATYNSSEPQVIDVSNVSMKLIRGSWQVNRHHVEAILSLWIFSMKDTHQNGDITSARRGVHLLGADRPQLRRDLRWWVPRDLKKAILVRQSPEGSLVVDKALVVGCGRATTPKVKLERLQMDEDDNNPPYGQSVEKGFLAMESFRSPASLYALDLFSSFMNSVARAIDEPIHGQGEIRPNDGKIPGAWTSFTMHNTLLSKMAVEVQSTGLATLSEVYSAIIPSLSIENRPPLVDNIVELARDRAKPHEERGDMNKATEAYIWLIKTARLFPSDTSFVAKSMVVILDHRTQLIKSTELSDRLKPIAQGSMIRRPKEIPLQQQIENELQLGEPENRSLLIQLMLLYDNQRRLYTVPSQFVKIADQDPSFLQPRRCARRNPSKKDEEGIENCDITGWTQLHRGIAKGDTYPLTYLMQSDMDPDTRSLLGQTALHLACQAGEIAWATLLARKGADINARTRDRSTPLHYAARQGDLSIVKLIVQFGAEFDAMDSARMTPAMWAALEEYKDVLSYLWKSLNLNLLDTAGRAVLYYVVLSGCCGIVDVFEKGVDAEVRDYEGRTPL</sequence>
<keyword evidence="2 3" id="KW-0040">ANK repeat</keyword>
<dbReference type="AlphaFoldDB" id="A0A9P7HC01"/>
<dbReference type="InterPro" id="IPR036770">
    <property type="entry name" value="Ankyrin_rpt-contain_sf"/>
</dbReference>
<keyword evidence="8" id="KW-1185">Reference proteome</keyword>
<feature type="region of interest" description="Disordered" evidence="4">
    <location>
        <begin position="503"/>
        <end position="635"/>
    </location>
</feature>
<dbReference type="PANTHER" id="PTHR24171:SF9">
    <property type="entry name" value="ANKYRIN REPEAT DOMAIN-CONTAINING PROTEIN 39"/>
    <property type="match status" value="1"/>
</dbReference>
<dbReference type="Gene3D" id="1.25.40.20">
    <property type="entry name" value="Ankyrin repeat-containing domain"/>
    <property type="match status" value="1"/>
</dbReference>
<comment type="caution">
    <text evidence="7">The sequence shown here is derived from an EMBL/GenBank/DDBJ whole genome shotgun (WGS) entry which is preliminary data.</text>
</comment>
<evidence type="ECO:0000256" key="1">
    <source>
        <dbReference type="ARBA" id="ARBA00022737"/>
    </source>
</evidence>